<dbReference type="SUPFAM" id="SSF46785">
    <property type="entry name" value="Winged helix' DNA-binding domain"/>
    <property type="match status" value="1"/>
</dbReference>
<protein>
    <recommendedName>
        <fullName evidence="7">DNA-binding transcriptional regulator, LysR family</fullName>
    </recommendedName>
</protein>
<evidence type="ECO:0000313" key="5">
    <source>
        <dbReference type="EMBL" id="GAA4995400.1"/>
    </source>
</evidence>
<dbReference type="InterPro" id="IPR036388">
    <property type="entry name" value="WH-like_DNA-bd_sf"/>
</dbReference>
<evidence type="ECO:0000313" key="6">
    <source>
        <dbReference type="Proteomes" id="UP001500466"/>
    </source>
</evidence>
<evidence type="ECO:0000256" key="1">
    <source>
        <dbReference type="ARBA" id="ARBA00009437"/>
    </source>
</evidence>
<evidence type="ECO:0000256" key="3">
    <source>
        <dbReference type="ARBA" id="ARBA00023163"/>
    </source>
</evidence>
<proteinExistence type="inferred from homology"/>
<evidence type="ECO:0008006" key="7">
    <source>
        <dbReference type="Google" id="ProtNLM"/>
    </source>
</evidence>
<gene>
    <name evidence="5" type="ORF">GCM10023205_80640</name>
</gene>
<sequence length="356" mass="37922">MPASARTRRTRRGPLPSTPAPLLDTTLDQLRTLLAVHATGTALGAARYLRREQSSVQKQLDTLNRNFQEMCGEPLVLKQGRGKDVLFTGTGEVLVEMAEATLGEWSDTIRDLRSKSAGTLTVGATRYTLGVVADAIADIEDELADRGIDLKVDHIRTRDLLSRLAGNQVDLVCGSVAVRAGGDAAPDGCDVLELSRGGLRLLTNLPSDRLPDGPIPVGALPDVPLVVPSDGLIADFLRGWFGPGYAERLTIAAAIDAVPFGLELLRSRLPLHGAMLVTEGIADAVRDGRLGGGTPLRAVDIADSDWEVLVGVFARKGEIGRLSAGHPLHLLWHAAARRADRGYPARDIRESPTGGI</sequence>
<dbReference type="Gene3D" id="1.10.10.10">
    <property type="entry name" value="Winged helix-like DNA-binding domain superfamily/Winged helix DNA-binding domain"/>
    <property type="match status" value="1"/>
</dbReference>
<feature type="region of interest" description="Disordered" evidence="4">
    <location>
        <begin position="1"/>
        <end position="22"/>
    </location>
</feature>
<dbReference type="Proteomes" id="UP001500466">
    <property type="component" value="Unassembled WGS sequence"/>
</dbReference>
<dbReference type="PANTHER" id="PTHR30126:SF39">
    <property type="entry name" value="HTH-TYPE TRANSCRIPTIONAL REGULATOR CYSL"/>
    <property type="match status" value="1"/>
</dbReference>
<comment type="similarity">
    <text evidence="1">Belongs to the LysR transcriptional regulatory family.</text>
</comment>
<keyword evidence="6" id="KW-1185">Reference proteome</keyword>
<feature type="compositionally biased region" description="Basic residues" evidence="4">
    <location>
        <begin position="1"/>
        <end position="12"/>
    </location>
</feature>
<comment type="caution">
    <text evidence="5">The sequence shown here is derived from an EMBL/GenBank/DDBJ whole genome shotgun (WGS) entry which is preliminary data.</text>
</comment>
<dbReference type="RefSeq" id="WP_345680861.1">
    <property type="nucleotide sequence ID" value="NZ_BAABHS010000056.1"/>
</dbReference>
<name>A0ABP9IEG8_9ACTN</name>
<reference evidence="6" key="1">
    <citation type="journal article" date="2019" name="Int. J. Syst. Evol. Microbiol.">
        <title>The Global Catalogue of Microorganisms (GCM) 10K type strain sequencing project: providing services to taxonomists for standard genome sequencing and annotation.</title>
        <authorList>
            <consortium name="The Broad Institute Genomics Platform"/>
            <consortium name="The Broad Institute Genome Sequencing Center for Infectious Disease"/>
            <person name="Wu L."/>
            <person name="Ma J."/>
        </authorList>
    </citation>
    <scope>NUCLEOTIDE SEQUENCE [LARGE SCALE GENOMIC DNA]</scope>
    <source>
        <strain evidence="6">JCM 17986</strain>
    </source>
</reference>
<evidence type="ECO:0000256" key="4">
    <source>
        <dbReference type="SAM" id="MobiDB-lite"/>
    </source>
</evidence>
<dbReference type="InterPro" id="IPR036390">
    <property type="entry name" value="WH_DNA-bd_sf"/>
</dbReference>
<accession>A0ABP9IEG8</accession>
<keyword evidence="3" id="KW-0804">Transcription</keyword>
<evidence type="ECO:0000256" key="2">
    <source>
        <dbReference type="ARBA" id="ARBA00023015"/>
    </source>
</evidence>
<keyword evidence="2" id="KW-0805">Transcription regulation</keyword>
<dbReference type="EMBL" id="BAABHS010000056">
    <property type="protein sequence ID" value="GAA4995400.1"/>
    <property type="molecule type" value="Genomic_DNA"/>
</dbReference>
<organism evidence="5 6">
    <name type="scientific">Yinghuangia aomiensis</name>
    <dbReference type="NCBI Taxonomy" id="676205"/>
    <lineage>
        <taxon>Bacteria</taxon>
        <taxon>Bacillati</taxon>
        <taxon>Actinomycetota</taxon>
        <taxon>Actinomycetes</taxon>
        <taxon>Kitasatosporales</taxon>
        <taxon>Streptomycetaceae</taxon>
        <taxon>Yinghuangia</taxon>
    </lineage>
</organism>
<dbReference type="PANTHER" id="PTHR30126">
    <property type="entry name" value="HTH-TYPE TRANSCRIPTIONAL REGULATOR"/>
    <property type="match status" value="1"/>
</dbReference>